<keyword evidence="1" id="KW-0472">Membrane</keyword>
<dbReference type="PANTHER" id="PTHR36435:SF1">
    <property type="entry name" value="CAAX AMINO TERMINAL PROTEASE FAMILY PROTEIN"/>
    <property type="match status" value="1"/>
</dbReference>
<feature type="transmembrane region" description="Helical" evidence="1">
    <location>
        <begin position="63"/>
        <end position="84"/>
    </location>
</feature>
<accession>A0A923IWK5</accession>
<keyword evidence="1" id="KW-1133">Transmembrane helix</keyword>
<feature type="transmembrane region" description="Helical" evidence="1">
    <location>
        <begin position="166"/>
        <end position="189"/>
    </location>
</feature>
<dbReference type="GO" id="GO:0004175">
    <property type="term" value="F:endopeptidase activity"/>
    <property type="evidence" value="ECO:0007669"/>
    <property type="project" value="UniProtKB-ARBA"/>
</dbReference>
<dbReference type="GO" id="GO:0008237">
    <property type="term" value="F:metallopeptidase activity"/>
    <property type="evidence" value="ECO:0007669"/>
    <property type="project" value="UniProtKB-KW"/>
</dbReference>
<feature type="transmembrane region" description="Helical" evidence="1">
    <location>
        <begin position="274"/>
        <end position="296"/>
    </location>
</feature>
<dbReference type="PANTHER" id="PTHR36435">
    <property type="entry name" value="SLR1288 PROTEIN"/>
    <property type="match status" value="1"/>
</dbReference>
<dbReference type="Proteomes" id="UP000601055">
    <property type="component" value="Unassembled WGS sequence"/>
</dbReference>
<evidence type="ECO:0000259" key="2">
    <source>
        <dbReference type="Pfam" id="PF02517"/>
    </source>
</evidence>
<comment type="caution">
    <text evidence="3">The sequence shown here is derived from an EMBL/GenBank/DDBJ whole genome shotgun (WGS) entry which is preliminary data.</text>
</comment>
<gene>
    <name evidence="3" type="ORF">GM921_12330</name>
</gene>
<dbReference type="EMBL" id="WNXD01000002">
    <property type="protein sequence ID" value="MBB2146279.1"/>
    <property type="molecule type" value="Genomic_DNA"/>
</dbReference>
<feature type="transmembrane region" description="Helical" evidence="1">
    <location>
        <begin position="17"/>
        <end position="43"/>
    </location>
</feature>
<dbReference type="AlphaFoldDB" id="A0A923IWK5"/>
<feature type="transmembrane region" description="Helical" evidence="1">
    <location>
        <begin position="241"/>
        <end position="262"/>
    </location>
</feature>
<feature type="domain" description="CAAX prenyl protease 2/Lysostaphin resistance protein A-like" evidence="2">
    <location>
        <begin position="165"/>
        <end position="253"/>
    </location>
</feature>
<name>A0A923IWK5_9SPHI</name>
<keyword evidence="3" id="KW-0645">Protease</keyword>
<dbReference type="GO" id="GO:0080120">
    <property type="term" value="P:CAAX-box protein maturation"/>
    <property type="evidence" value="ECO:0007669"/>
    <property type="project" value="UniProtKB-ARBA"/>
</dbReference>
<dbReference type="RefSeq" id="WP_182922943.1">
    <property type="nucleotide sequence ID" value="NZ_WNXD01000002.1"/>
</dbReference>
<evidence type="ECO:0000313" key="3">
    <source>
        <dbReference type="EMBL" id="MBB2146279.1"/>
    </source>
</evidence>
<dbReference type="InterPro" id="IPR003675">
    <property type="entry name" value="Rce1/LyrA-like_dom"/>
</dbReference>
<keyword evidence="3" id="KW-0482">Metalloprotease</keyword>
<reference evidence="3" key="1">
    <citation type="submission" date="2019-11" db="EMBL/GenBank/DDBJ databases">
        <title>Description of Pedobacter sp. LMG 31464T.</title>
        <authorList>
            <person name="Carlier A."/>
            <person name="Qi S."/>
            <person name="Vandamme P."/>
        </authorList>
    </citation>
    <scope>NUCLEOTIDE SEQUENCE</scope>
    <source>
        <strain evidence="3">LMG 31464</strain>
    </source>
</reference>
<keyword evidence="3" id="KW-0378">Hydrolase</keyword>
<dbReference type="Pfam" id="PF02517">
    <property type="entry name" value="Rce1-like"/>
    <property type="match status" value="1"/>
</dbReference>
<protein>
    <submittedName>
        <fullName evidence="3">CPBP family intramembrane metalloprotease</fullName>
    </submittedName>
</protein>
<evidence type="ECO:0000313" key="4">
    <source>
        <dbReference type="Proteomes" id="UP000601055"/>
    </source>
</evidence>
<feature type="transmembrane region" description="Helical" evidence="1">
    <location>
        <begin position="105"/>
        <end position="123"/>
    </location>
</feature>
<organism evidence="3 4">
    <name type="scientific">Pedobacter planticolens</name>
    <dbReference type="NCBI Taxonomy" id="2679964"/>
    <lineage>
        <taxon>Bacteria</taxon>
        <taxon>Pseudomonadati</taxon>
        <taxon>Bacteroidota</taxon>
        <taxon>Sphingobacteriia</taxon>
        <taxon>Sphingobacteriales</taxon>
        <taxon>Sphingobacteriaceae</taxon>
        <taxon>Pedobacter</taxon>
    </lineage>
</organism>
<proteinExistence type="predicted"/>
<feature type="transmembrane region" description="Helical" evidence="1">
    <location>
        <begin position="201"/>
        <end position="221"/>
    </location>
</feature>
<sequence length="311" mass="35105">MQVTQTSREEISPFLQLLILGGYAVVGVVIAMIIGFLICLGIYGLDLLHNTGWMTGDDLKNVGALKILLTAQQIGLFLAPAIFLGITEGKRPQHFYGMKMPRANLLLLVFLLMLCSTPILGLVNELNQKMALPDSLKWLMDWMRRMEDEGAKTTEAILKMNSTGGFLINLLVIAIIPAICEEFIFRGALQRTFLRLIKNPHIAIWTSAIIFSTIHFQFFGFFPRLFLGAAFGYIYFWTGSIWYTIFAHFLNNGYAVAVAWYLQKHNLPITSDDGTSVAWYGYLISAILTIALFWILKEKSTEKNTQQPTNF</sequence>
<keyword evidence="1" id="KW-0812">Transmembrane</keyword>
<evidence type="ECO:0000256" key="1">
    <source>
        <dbReference type="SAM" id="Phobius"/>
    </source>
</evidence>
<keyword evidence="4" id="KW-1185">Reference proteome</keyword>
<dbReference type="InterPro" id="IPR052710">
    <property type="entry name" value="CAAX_protease"/>
</dbReference>